<name>A0A9P4NPP3_9PEZI</name>
<dbReference type="Proteomes" id="UP000800235">
    <property type="component" value="Unassembled WGS sequence"/>
</dbReference>
<keyword evidence="3" id="KW-1185">Reference proteome</keyword>
<reference evidence="2" key="1">
    <citation type="journal article" date="2020" name="Stud. Mycol.">
        <title>101 Dothideomycetes genomes: a test case for predicting lifestyles and emergence of pathogens.</title>
        <authorList>
            <person name="Haridas S."/>
            <person name="Albert R."/>
            <person name="Binder M."/>
            <person name="Bloem J."/>
            <person name="Labutti K."/>
            <person name="Salamov A."/>
            <person name="Andreopoulos B."/>
            <person name="Baker S."/>
            <person name="Barry K."/>
            <person name="Bills G."/>
            <person name="Bluhm B."/>
            <person name="Cannon C."/>
            <person name="Castanera R."/>
            <person name="Culley D."/>
            <person name="Daum C."/>
            <person name="Ezra D."/>
            <person name="Gonzalez J."/>
            <person name="Henrissat B."/>
            <person name="Kuo A."/>
            <person name="Liang C."/>
            <person name="Lipzen A."/>
            <person name="Lutzoni F."/>
            <person name="Magnuson J."/>
            <person name="Mondo S."/>
            <person name="Nolan M."/>
            <person name="Ohm R."/>
            <person name="Pangilinan J."/>
            <person name="Park H.-J."/>
            <person name="Ramirez L."/>
            <person name="Alfaro M."/>
            <person name="Sun H."/>
            <person name="Tritt A."/>
            <person name="Yoshinaga Y."/>
            <person name="Zwiers L.-H."/>
            <person name="Turgeon B."/>
            <person name="Goodwin S."/>
            <person name="Spatafora J."/>
            <person name="Crous P."/>
            <person name="Grigoriev I."/>
        </authorList>
    </citation>
    <scope>NUCLEOTIDE SEQUENCE</scope>
    <source>
        <strain evidence="2">CBS 130266</strain>
    </source>
</reference>
<comment type="caution">
    <text evidence="2">The sequence shown here is derived from an EMBL/GenBank/DDBJ whole genome shotgun (WGS) entry which is preliminary data.</text>
</comment>
<organism evidence="2 3">
    <name type="scientific">Tothia fuscella</name>
    <dbReference type="NCBI Taxonomy" id="1048955"/>
    <lineage>
        <taxon>Eukaryota</taxon>
        <taxon>Fungi</taxon>
        <taxon>Dikarya</taxon>
        <taxon>Ascomycota</taxon>
        <taxon>Pezizomycotina</taxon>
        <taxon>Dothideomycetes</taxon>
        <taxon>Pleosporomycetidae</taxon>
        <taxon>Venturiales</taxon>
        <taxon>Cylindrosympodiaceae</taxon>
        <taxon>Tothia</taxon>
    </lineage>
</organism>
<proteinExistence type="predicted"/>
<evidence type="ECO:0000313" key="2">
    <source>
        <dbReference type="EMBL" id="KAF2429026.1"/>
    </source>
</evidence>
<evidence type="ECO:0000256" key="1">
    <source>
        <dbReference type="SAM" id="MobiDB-lite"/>
    </source>
</evidence>
<sequence>MDASLHIPLTAHKMTSNNRDPPNSNAIDIALYWYANLPKWRYLPSLTQAKVLKSFRHSIACRIIHCEDEFEGTQHLPELIMLEAEAKSKARSESRPQWRLSQVIFCAKGYRGDFKHEWATLEAKARQSFLVEVREHLVHLAIQCSWGNVHYTELFENWSALSRQHDLLEMEKTKHDATSSVMSERGDVRTSSTSHKAALTAAPAVLSYPPLKSLDSSEDIGRLSPSPASRANRVRNLCRGLSARIRDSRPLPNRYNAQFSTAVSDKPTDKVTYTLTHLQNARRLENATQARYKIYRHRRQMNLRNANSVQHERRVVRMPSFTGRLIDYNISESIRRRSSTRKKEISPMGSPDRVNLAEELNNAFDEQHDDDADSMSDEEFEGNWVTLGPPEED</sequence>
<protein>
    <submittedName>
        <fullName evidence="2">Uncharacterized protein</fullName>
    </submittedName>
</protein>
<feature type="region of interest" description="Disordered" evidence="1">
    <location>
        <begin position="338"/>
        <end position="393"/>
    </location>
</feature>
<evidence type="ECO:0000313" key="3">
    <source>
        <dbReference type="Proteomes" id="UP000800235"/>
    </source>
</evidence>
<feature type="compositionally biased region" description="Acidic residues" evidence="1">
    <location>
        <begin position="367"/>
        <end position="381"/>
    </location>
</feature>
<gene>
    <name evidence="2" type="ORF">EJ08DRAFT_698607</name>
</gene>
<dbReference type="EMBL" id="MU007050">
    <property type="protein sequence ID" value="KAF2429026.1"/>
    <property type="molecule type" value="Genomic_DNA"/>
</dbReference>
<feature type="region of interest" description="Disordered" evidence="1">
    <location>
        <begin position="174"/>
        <end position="194"/>
    </location>
</feature>
<accession>A0A9P4NPP3</accession>
<dbReference type="AlphaFoldDB" id="A0A9P4NPP3"/>